<sequence length="145" mass="16340">MLLGLDLKLCQITEINKQTSINFKILLILSSDNNSALKRLYNYIKKAEHSGRNHRTNLNILDLVANIILHFVLSGKVAFLSSAPKCIAKSSLFFLPEHIGTKAKHRTKTAKLSLFILSTLNLFTRAKLYPSYIGNVHERFACAKI</sequence>
<evidence type="ECO:0000313" key="2">
    <source>
        <dbReference type="Proteomes" id="UP000276133"/>
    </source>
</evidence>
<proteinExistence type="predicted"/>
<gene>
    <name evidence="1" type="ORF">BpHYR1_020981</name>
</gene>
<dbReference type="AlphaFoldDB" id="A0A3M7T1K9"/>
<evidence type="ECO:0000313" key="1">
    <source>
        <dbReference type="EMBL" id="RNA41872.1"/>
    </source>
</evidence>
<dbReference type="EMBL" id="REGN01000440">
    <property type="protein sequence ID" value="RNA41872.1"/>
    <property type="molecule type" value="Genomic_DNA"/>
</dbReference>
<name>A0A3M7T1K9_BRAPC</name>
<dbReference type="Proteomes" id="UP000276133">
    <property type="component" value="Unassembled WGS sequence"/>
</dbReference>
<accession>A0A3M7T1K9</accession>
<organism evidence="1 2">
    <name type="scientific">Brachionus plicatilis</name>
    <name type="common">Marine rotifer</name>
    <name type="synonym">Brachionus muelleri</name>
    <dbReference type="NCBI Taxonomy" id="10195"/>
    <lineage>
        <taxon>Eukaryota</taxon>
        <taxon>Metazoa</taxon>
        <taxon>Spiralia</taxon>
        <taxon>Gnathifera</taxon>
        <taxon>Rotifera</taxon>
        <taxon>Eurotatoria</taxon>
        <taxon>Monogononta</taxon>
        <taxon>Pseudotrocha</taxon>
        <taxon>Ploima</taxon>
        <taxon>Brachionidae</taxon>
        <taxon>Brachionus</taxon>
    </lineage>
</organism>
<reference evidence="1 2" key="1">
    <citation type="journal article" date="2018" name="Sci. Rep.">
        <title>Genomic signatures of local adaptation to the degree of environmental predictability in rotifers.</title>
        <authorList>
            <person name="Franch-Gras L."/>
            <person name="Hahn C."/>
            <person name="Garcia-Roger E.M."/>
            <person name="Carmona M.J."/>
            <person name="Serra M."/>
            <person name="Gomez A."/>
        </authorList>
    </citation>
    <scope>NUCLEOTIDE SEQUENCE [LARGE SCALE GENOMIC DNA]</scope>
    <source>
        <strain evidence="1">HYR1</strain>
    </source>
</reference>
<comment type="caution">
    <text evidence="1">The sequence shown here is derived from an EMBL/GenBank/DDBJ whole genome shotgun (WGS) entry which is preliminary data.</text>
</comment>
<protein>
    <submittedName>
        <fullName evidence="1">Uncharacterized protein</fullName>
    </submittedName>
</protein>
<keyword evidence="2" id="KW-1185">Reference proteome</keyword>